<protein>
    <submittedName>
        <fullName evidence="2">Uncharacterized protein</fullName>
    </submittedName>
</protein>
<reference evidence="2 3" key="1">
    <citation type="submission" date="2019-10" db="EMBL/GenBank/DDBJ databases">
        <title>Assembly and Annotation for the nematode Trichostrongylus colubriformis.</title>
        <authorList>
            <person name="Martin J."/>
        </authorList>
    </citation>
    <scope>NUCLEOTIDE SEQUENCE [LARGE SCALE GENOMIC DNA]</scope>
    <source>
        <strain evidence="2">G859</strain>
        <tissue evidence="2">Whole worm</tissue>
    </source>
</reference>
<evidence type="ECO:0000256" key="1">
    <source>
        <dbReference type="SAM" id="MobiDB-lite"/>
    </source>
</evidence>
<feature type="region of interest" description="Disordered" evidence="1">
    <location>
        <begin position="1"/>
        <end position="55"/>
    </location>
</feature>
<proteinExistence type="predicted"/>
<dbReference type="Proteomes" id="UP001331761">
    <property type="component" value="Unassembled WGS sequence"/>
</dbReference>
<feature type="non-terminal residue" evidence="2">
    <location>
        <position position="158"/>
    </location>
</feature>
<organism evidence="2 3">
    <name type="scientific">Trichostrongylus colubriformis</name>
    <name type="common">Black scour worm</name>
    <dbReference type="NCBI Taxonomy" id="6319"/>
    <lineage>
        <taxon>Eukaryota</taxon>
        <taxon>Metazoa</taxon>
        <taxon>Ecdysozoa</taxon>
        <taxon>Nematoda</taxon>
        <taxon>Chromadorea</taxon>
        <taxon>Rhabditida</taxon>
        <taxon>Rhabditina</taxon>
        <taxon>Rhabditomorpha</taxon>
        <taxon>Strongyloidea</taxon>
        <taxon>Trichostrongylidae</taxon>
        <taxon>Trichostrongylus</taxon>
    </lineage>
</organism>
<sequence>MEQFAHQKHNMNAFVDPFEEEERRSRTEMWVESTSPGYASDDEPKQQASVVESDESVAIPEVKVFACSEKSVSASPPGNTTTSTTGVDEELPTVHIQINDEVHPNTSKQKGLDRMDSLATSDKSEANSLVSSEMDKASLVKQRFNCNLHHAREDAKKE</sequence>
<evidence type="ECO:0000313" key="3">
    <source>
        <dbReference type="Proteomes" id="UP001331761"/>
    </source>
</evidence>
<name>A0AAN8F568_TRICO</name>
<comment type="caution">
    <text evidence="2">The sequence shown here is derived from an EMBL/GenBank/DDBJ whole genome shotgun (WGS) entry which is preliminary data.</text>
</comment>
<feature type="region of interest" description="Disordered" evidence="1">
    <location>
        <begin position="69"/>
        <end position="133"/>
    </location>
</feature>
<feature type="compositionally biased region" description="Polar residues" evidence="1">
    <location>
        <begin position="70"/>
        <end position="79"/>
    </location>
</feature>
<feature type="compositionally biased region" description="Polar residues" evidence="1">
    <location>
        <begin position="118"/>
        <end position="131"/>
    </location>
</feature>
<gene>
    <name evidence="2" type="ORF">GCK32_018137</name>
</gene>
<evidence type="ECO:0000313" key="2">
    <source>
        <dbReference type="EMBL" id="KAK5973641.1"/>
    </source>
</evidence>
<dbReference type="AlphaFoldDB" id="A0AAN8F568"/>
<dbReference type="EMBL" id="WIXE01015225">
    <property type="protein sequence ID" value="KAK5973641.1"/>
    <property type="molecule type" value="Genomic_DNA"/>
</dbReference>
<keyword evidence="3" id="KW-1185">Reference proteome</keyword>
<accession>A0AAN8F568</accession>